<evidence type="ECO:0000256" key="4">
    <source>
        <dbReference type="ARBA" id="ARBA00022989"/>
    </source>
</evidence>
<dbReference type="OrthoDB" id="8915654at2759"/>
<dbReference type="Proteomes" id="UP000520463">
    <property type="component" value="Unassembled WGS sequence"/>
</dbReference>
<dbReference type="GO" id="GO:0150077">
    <property type="term" value="P:regulation of neuroinflammatory response"/>
    <property type="evidence" value="ECO:0007669"/>
    <property type="project" value="InterPro"/>
</dbReference>
<keyword evidence="6" id="KW-1015">Disulfide bond</keyword>
<dbReference type="AlphaFoldDB" id="A0A7L0NQ11"/>
<evidence type="ECO:0000256" key="5">
    <source>
        <dbReference type="ARBA" id="ARBA00023136"/>
    </source>
</evidence>
<proteinExistence type="inferred from homology"/>
<keyword evidence="5" id="KW-0472">Membrane</keyword>
<evidence type="ECO:0000313" key="10">
    <source>
        <dbReference type="Proteomes" id="UP000520463"/>
    </source>
</evidence>
<evidence type="ECO:0000256" key="2">
    <source>
        <dbReference type="ARBA" id="ARBA00008215"/>
    </source>
</evidence>
<dbReference type="GO" id="GO:0009897">
    <property type="term" value="C:external side of plasma membrane"/>
    <property type="evidence" value="ECO:0007669"/>
    <property type="project" value="TreeGrafter"/>
</dbReference>
<comment type="subcellular location">
    <subcellularLocation>
        <location evidence="1">Membrane</location>
        <topology evidence="1">Single-pass membrane protein</topology>
    </subcellularLocation>
</comment>
<dbReference type="Gene3D" id="2.60.40.10">
    <property type="entry name" value="Immunoglobulins"/>
    <property type="match status" value="2"/>
</dbReference>
<dbReference type="InterPro" id="IPR013106">
    <property type="entry name" value="Ig_V-set"/>
</dbReference>
<dbReference type="SUPFAM" id="SSF48726">
    <property type="entry name" value="Immunoglobulin"/>
    <property type="match status" value="2"/>
</dbReference>
<evidence type="ECO:0000256" key="3">
    <source>
        <dbReference type="ARBA" id="ARBA00022692"/>
    </source>
</evidence>
<name>A0A7L0NQ11_9PASS</name>
<organism evidence="9 10">
    <name type="scientific">Formicarius rufipectus</name>
    <dbReference type="NCBI Taxonomy" id="1118560"/>
    <lineage>
        <taxon>Eukaryota</taxon>
        <taxon>Metazoa</taxon>
        <taxon>Chordata</taxon>
        <taxon>Craniata</taxon>
        <taxon>Vertebrata</taxon>
        <taxon>Euteleostomi</taxon>
        <taxon>Archelosauria</taxon>
        <taxon>Archosauria</taxon>
        <taxon>Dinosauria</taxon>
        <taxon>Saurischia</taxon>
        <taxon>Theropoda</taxon>
        <taxon>Coelurosauria</taxon>
        <taxon>Aves</taxon>
        <taxon>Neognathae</taxon>
        <taxon>Neoaves</taxon>
        <taxon>Telluraves</taxon>
        <taxon>Australaves</taxon>
        <taxon>Passeriformes</taxon>
        <taxon>Formicariidae</taxon>
        <taxon>Formicarius</taxon>
    </lineage>
</organism>
<evidence type="ECO:0000256" key="7">
    <source>
        <dbReference type="ARBA" id="ARBA00023180"/>
    </source>
</evidence>
<evidence type="ECO:0000313" key="9">
    <source>
        <dbReference type="EMBL" id="NXK95683.1"/>
    </source>
</evidence>
<keyword evidence="10" id="KW-1185">Reference proteome</keyword>
<keyword evidence="3" id="KW-0812">Transmembrane</keyword>
<sequence>MGDNAVLACSIRPNMTLATWKINPKAAGHCTMAYRPDTDMTNRTSCSKSINWKFRPDQDLTLEIRQVGIAQEGNYTCEIVSTEGNFHTTYHLTVLVPPRLRLYCDDQGSPVCQAVAGKPAAQVSWGLGSNSHLEEEGHDNGTVTVLSRFMACGTNVTTTTCMVFHPAGNWSESIDC</sequence>
<dbReference type="EMBL" id="VXAU01004951">
    <property type="protein sequence ID" value="NXK95683.1"/>
    <property type="molecule type" value="Genomic_DNA"/>
</dbReference>
<evidence type="ECO:0000259" key="8">
    <source>
        <dbReference type="PROSITE" id="PS50835"/>
    </source>
</evidence>
<accession>A0A7L0NQ11</accession>
<evidence type="ECO:0000256" key="1">
    <source>
        <dbReference type="ARBA" id="ARBA00004167"/>
    </source>
</evidence>
<comment type="caution">
    <text evidence="9">The sequence shown here is derived from an EMBL/GenBank/DDBJ whole genome shotgun (WGS) entry which is preliminary data.</text>
</comment>
<dbReference type="PANTHER" id="PTHR21462:SF2">
    <property type="entry name" value="CELL SURFACE GLYCOPROTEIN CD200 RECEPTOR 2"/>
    <property type="match status" value="1"/>
</dbReference>
<dbReference type="InterPro" id="IPR007110">
    <property type="entry name" value="Ig-like_dom"/>
</dbReference>
<dbReference type="GO" id="GO:0038023">
    <property type="term" value="F:signaling receptor activity"/>
    <property type="evidence" value="ECO:0007669"/>
    <property type="project" value="InterPro"/>
</dbReference>
<keyword evidence="7" id="KW-0325">Glycoprotein</keyword>
<comment type="similarity">
    <text evidence="2">Belongs to the CD200R family.</text>
</comment>
<reference evidence="9 10" key="1">
    <citation type="submission" date="2019-09" db="EMBL/GenBank/DDBJ databases">
        <title>Bird 10,000 Genomes (B10K) Project - Family phase.</title>
        <authorList>
            <person name="Zhang G."/>
        </authorList>
    </citation>
    <scope>NUCLEOTIDE SEQUENCE [LARGE SCALE GENOMIC DNA]</scope>
    <source>
        <strain evidence="9">B10K-DU-001-43</strain>
        <tissue evidence="9">Muscle</tissue>
    </source>
</reference>
<protein>
    <submittedName>
        <fullName evidence="9">MOR1A protein</fullName>
    </submittedName>
</protein>
<keyword evidence="4" id="KW-1133">Transmembrane helix</keyword>
<feature type="non-terminal residue" evidence="9">
    <location>
        <position position="176"/>
    </location>
</feature>
<feature type="domain" description="Ig-like" evidence="8">
    <location>
        <begin position="1"/>
        <end position="93"/>
    </location>
</feature>
<dbReference type="PROSITE" id="PS50835">
    <property type="entry name" value="IG_LIKE"/>
    <property type="match status" value="1"/>
</dbReference>
<dbReference type="PANTHER" id="PTHR21462">
    <property type="entry name" value="CELL SURFACE GLYCOPROTEIN OX2 RECEPTOR PRECURSOR"/>
    <property type="match status" value="1"/>
</dbReference>
<dbReference type="InterPro" id="IPR013783">
    <property type="entry name" value="Ig-like_fold"/>
</dbReference>
<feature type="non-terminal residue" evidence="9">
    <location>
        <position position="1"/>
    </location>
</feature>
<evidence type="ECO:0000256" key="6">
    <source>
        <dbReference type="ARBA" id="ARBA00023157"/>
    </source>
</evidence>
<dbReference type="Pfam" id="PF07686">
    <property type="entry name" value="V-set"/>
    <property type="match status" value="1"/>
</dbReference>
<dbReference type="InterPro" id="IPR036179">
    <property type="entry name" value="Ig-like_dom_sf"/>
</dbReference>
<dbReference type="InterPro" id="IPR040012">
    <property type="entry name" value="CD200R"/>
</dbReference>
<gene>
    <name evidence="9" type="primary">Cd200r1a_1</name>
    <name evidence="9" type="ORF">FORRUF_R09354</name>
</gene>